<dbReference type="AlphaFoldDB" id="A0A812EZ89"/>
<protein>
    <submittedName>
        <fullName evidence="1">Uncharacterized protein</fullName>
    </submittedName>
</protein>
<dbReference type="EMBL" id="CAJNAQ010000003">
    <property type="protein sequence ID" value="CAE6491901.1"/>
    <property type="molecule type" value="Genomic_DNA"/>
</dbReference>
<reference evidence="1" key="1">
    <citation type="submission" date="2021-02" db="EMBL/GenBank/DDBJ databases">
        <authorList>
            <person name="Han P."/>
        </authorList>
    </citation>
    <scope>NUCLEOTIDE SEQUENCE</scope>
    <source>
        <strain evidence="1">Candidatus Nitrosotenuis uzonensis 5A</strain>
    </source>
</reference>
<comment type="caution">
    <text evidence="1">The sequence shown here is derived from an EMBL/GenBank/DDBJ whole genome shotgun (WGS) entry which is preliminary data.</text>
</comment>
<gene>
    <name evidence="1" type="ORF">NUZ5A_30016</name>
</gene>
<sequence>MKKLGNKQFLSKWYGITCLCDHSKHTLDYYFHKKITLMYTNASSVDLFKNGRVF</sequence>
<proteinExistence type="predicted"/>
<evidence type="ECO:0000313" key="1">
    <source>
        <dbReference type="EMBL" id="CAE6491901.1"/>
    </source>
</evidence>
<name>A0A812EZ89_9ARCH</name>
<evidence type="ECO:0000313" key="2">
    <source>
        <dbReference type="Proteomes" id="UP000655759"/>
    </source>
</evidence>
<accession>A0A812EZ89</accession>
<dbReference type="Proteomes" id="UP000655759">
    <property type="component" value="Unassembled WGS sequence"/>
</dbReference>
<organism evidence="1 2">
    <name type="scientific">Candidatus Nitrosotenuis uzonensis</name>
    <dbReference type="NCBI Taxonomy" id="1407055"/>
    <lineage>
        <taxon>Archaea</taxon>
        <taxon>Nitrososphaerota</taxon>
        <taxon>Candidatus Nitrosotenuis</taxon>
    </lineage>
</organism>